<sequence>MERGSGACARKGRPGATATGAAEALFGPSGSSGVAAFALRLVDGQRSGTGAGKGEEAAGEGDVLKQRGLVVDMGKKAGGDAEGGQRDGHGPRLETDQHRDAGQKLEGADDIGHHERSGHAEAGQIAREAGGPRELAEARYDENDRQENPAEKDEIGVHGDVSWAASLR</sequence>
<evidence type="ECO:0000256" key="1">
    <source>
        <dbReference type="SAM" id="MobiDB-lite"/>
    </source>
</evidence>
<proteinExistence type="predicted"/>
<dbReference type="BioCyc" id="AURANTIMONAS:SI859A1_00410-MONOMER"/>
<accession>Q1YH29</accession>
<reference evidence="2 3" key="1">
    <citation type="journal article" date="2008" name="Appl. Environ. Microbiol.">
        <title>Genomic insights into Mn(II) oxidation by the marine alphaproteobacterium Aurantimonas sp. strain SI85-9A1.</title>
        <authorList>
            <person name="Dick G.J."/>
            <person name="Podell S."/>
            <person name="Johnson H.A."/>
            <person name="Rivera-Espinoza Y."/>
            <person name="Bernier-Latmani R."/>
            <person name="McCarthy J.K."/>
            <person name="Torpey J.W."/>
            <person name="Clement B.G."/>
            <person name="Gaasterland T."/>
            <person name="Tebo B.M."/>
        </authorList>
    </citation>
    <scope>NUCLEOTIDE SEQUENCE [LARGE SCALE GENOMIC DNA]</scope>
    <source>
        <strain evidence="2 3">SI85-9A1</strain>
    </source>
</reference>
<protein>
    <submittedName>
        <fullName evidence="2">Uncharacterized protein</fullName>
    </submittedName>
</protein>
<gene>
    <name evidence="2" type="ORF">SI859A1_00410</name>
</gene>
<comment type="caution">
    <text evidence="2">The sequence shown here is derived from an EMBL/GenBank/DDBJ whole genome shotgun (WGS) entry which is preliminary data.</text>
</comment>
<evidence type="ECO:0000313" key="3">
    <source>
        <dbReference type="Proteomes" id="UP000000321"/>
    </source>
</evidence>
<dbReference type="Proteomes" id="UP000000321">
    <property type="component" value="Unassembled WGS sequence"/>
</dbReference>
<keyword evidence="3" id="KW-1185">Reference proteome</keyword>
<dbReference type="EMBL" id="AAPJ01000004">
    <property type="protein sequence ID" value="EAS49750.1"/>
    <property type="molecule type" value="Genomic_DNA"/>
</dbReference>
<feature type="compositionally biased region" description="Basic and acidic residues" evidence="1">
    <location>
        <begin position="73"/>
        <end position="119"/>
    </location>
</feature>
<name>Q1YH29_AURMS</name>
<feature type="region of interest" description="Disordered" evidence="1">
    <location>
        <begin position="45"/>
        <end position="168"/>
    </location>
</feature>
<dbReference type="AlphaFoldDB" id="Q1YH29"/>
<evidence type="ECO:0000313" key="2">
    <source>
        <dbReference type="EMBL" id="EAS49750.1"/>
    </source>
</evidence>
<feature type="compositionally biased region" description="Basic and acidic residues" evidence="1">
    <location>
        <begin position="130"/>
        <end position="157"/>
    </location>
</feature>
<feature type="region of interest" description="Disordered" evidence="1">
    <location>
        <begin position="1"/>
        <end position="29"/>
    </location>
</feature>
<organism evidence="2 3">
    <name type="scientific">Aurantimonas manganoxydans (strain ATCC BAA-1229 / DSM 21871 / SI85-9A1)</name>
    <dbReference type="NCBI Taxonomy" id="287752"/>
    <lineage>
        <taxon>Bacteria</taxon>
        <taxon>Pseudomonadati</taxon>
        <taxon>Pseudomonadota</taxon>
        <taxon>Alphaproteobacteria</taxon>
        <taxon>Hyphomicrobiales</taxon>
        <taxon>Aurantimonadaceae</taxon>
        <taxon>Aurantimonas</taxon>
    </lineage>
</organism>
<dbReference type="HOGENOM" id="CLU_1584621_0_0_5"/>